<keyword evidence="7 19" id="KW-0963">Cytoplasm</keyword>
<evidence type="ECO:0000256" key="9">
    <source>
        <dbReference type="ARBA" id="ARBA00022630"/>
    </source>
</evidence>
<dbReference type="Gene3D" id="3.30.465.10">
    <property type="match status" value="1"/>
</dbReference>
<evidence type="ECO:0000256" key="5">
    <source>
        <dbReference type="ARBA" id="ARBA00012518"/>
    </source>
</evidence>
<keyword evidence="16 19" id="KW-0961">Cell wall biogenesis/degradation</keyword>
<comment type="similarity">
    <text evidence="19">Belongs to the MurB family.</text>
</comment>
<keyword evidence="10 19" id="KW-0274">FAD</keyword>
<accession>A0ABS9KDW2</accession>
<feature type="active site" evidence="19">
    <location>
        <position position="169"/>
    </location>
</feature>
<evidence type="ECO:0000256" key="16">
    <source>
        <dbReference type="ARBA" id="ARBA00023316"/>
    </source>
</evidence>
<protein>
    <recommendedName>
        <fullName evidence="6 19">UDP-N-acetylenolpyruvoylglucosamine reductase</fullName>
        <ecNumber evidence="5 19">1.3.1.98</ecNumber>
    </recommendedName>
    <alternativeName>
        <fullName evidence="17 19">UDP-N-acetylmuramate dehydrogenase</fullName>
    </alternativeName>
</protein>
<dbReference type="NCBIfam" id="TIGR00179">
    <property type="entry name" value="murB"/>
    <property type="match status" value="1"/>
</dbReference>
<dbReference type="InterPro" id="IPR016166">
    <property type="entry name" value="FAD-bd_PCMH"/>
</dbReference>
<dbReference type="InterPro" id="IPR016169">
    <property type="entry name" value="FAD-bd_PCMH_sub2"/>
</dbReference>
<comment type="subcellular location">
    <subcellularLocation>
        <location evidence="3 19">Cytoplasm</location>
    </subcellularLocation>
</comment>
<keyword evidence="22" id="KW-1185">Reference proteome</keyword>
<dbReference type="InterPro" id="IPR006094">
    <property type="entry name" value="Oxid_FAD_bind_N"/>
</dbReference>
<evidence type="ECO:0000259" key="20">
    <source>
        <dbReference type="PROSITE" id="PS51387"/>
    </source>
</evidence>
<reference evidence="21" key="2">
    <citation type="submission" date="2024-05" db="EMBL/GenBank/DDBJ databases">
        <title>Rhodohalobacter halophilus gen. nov., sp. nov., a moderately halophilic member of the family Balneolaceae.</title>
        <authorList>
            <person name="Xia J."/>
        </authorList>
    </citation>
    <scope>NUCLEOTIDE SEQUENCE</scope>
    <source>
        <strain evidence="21">WB101</strain>
    </source>
</reference>
<sequence>MNRSNPQKKTDVDLTSFNTLGVSAVANNFVDVECPKDLYELYEGGFFEHDCPFVLGGGSNILFLENPAQPILKVSIKGKDIIEDSSGRLKVKIGAGENWHEFVTWAVKNNYGSVENLALIPGTVGAAPIQNIGAYGVELDEVFDSLELFDMRDGIFKTFQKEECRFGYRDSIFKKALKRVVVVTRVTLNLTTENHQIEDSYKSLQSYLSEKRITEPSIKDIYEAVIDIRRSKLPDPNLIGNAGSFFKNPIINRKQFEELHKRYDEMPFYELNSEEIKIPAAWLIEKTGWKGKRIGDVGTYKNQALVIVNHGNATGSEIFSFSKKIQHSVFEEFGIELVPEVNIVE</sequence>
<dbReference type="PROSITE" id="PS51387">
    <property type="entry name" value="FAD_PCMH"/>
    <property type="match status" value="1"/>
</dbReference>
<proteinExistence type="inferred from homology"/>
<dbReference type="SUPFAM" id="SSF56194">
    <property type="entry name" value="Uridine diphospho-N-Acetylenolpyruvylglucosamine reductase, MurB, C-terminal domain"/>
    <property type="match status" value="1"/>
</dbReference>
<dbReference type="InterPro" id="IPR036318">
    <property type="entry name" value="FAD-bd_PCMH-like_sf"/>
</dbReference>
<keyword evidence="12 19" id="KW-0133">Cell shape</keyword>
<comment type="cofactor">
    <cofactor evidence="1 19">
        <name>FAD</name>
        <dbReference type="ChEBI" id="CHEBI:57692"/>
    </cofactor>
</comment>
<dbReference type="Pfam" id="PF02873">
    <property type="entry name" value="MurB_C"/>
    <property type="match status" value="1"/>
</dbReference>
<dbReference type="Proteomes" id="UP001165366">
    <property type="component" value="Unassembled WGS sequence"/>
</dbReference>
<comment type="caution">
    <text evidence="21">The sequence shown here is derived from an EMBL/GenBank/DDBJ whole genome shotgun (WGS) entry which is preliminary data.</text>
</comment>
<evidence type="ECO:0000256" key="2">
    <source>
        <dbReference type="ARBA" id="ARBA00003921"/>
    </source>
</evidence>
<keyword evidence="9 19" id="KW-0285">Flavoprotein</keyword>
<evidence type="ECO:0000256" key="8">
    <source>
        <dbReference type="ARBA" id="ARBA00022618"/>
    </source>
</evidence>
<comment type="catalytic activity">
    <reaction evidence="18 19">
        <text>UDP-N-acetyl-alpha-D-muramate + NADP(+) = UDP-N-acetyl-3-O-(1-carboxyvinyl)-alpha-D-glucosamine + NADPH + H(+)</text>
        <dbReference type="Rhea" id="RHEA:12248"/>
        <dbReference type="ChEBI" id="CHEBI:15378"/>
        <dbReference type="ChEBI" id="CHEBI:57783"/>
        <dbReference type="ChEBI" id="CHEBI:58349"/>
        <dbReference type="ChEBI" id="CHEBI:68483"/>
        <dbReference type="ChEBI" id="CHEBI:70757"/>
        <dbReference type="EC" id="1.3.1.98"/>
    </reaction>
</comment>
<dbReference type="Pfam" id="PF01565">
    <property type="entry name" value="FAD_binding_4"/>
    <property type="match status" value="1"/>
</dbReference>
<dbReference type="NCBIfam" id="NF000755">
    <property type="entry name" value="PRK00046.1"/>
    <property type="match status" value="1"/>
</dbReference>
<feature type="domain" description="FAD-binding PCMH-type" evidence="20">
    <location>
        <begin position="22"/>
        <end position="193"/>
    </location>
</feature>
<evidence type="ECO:0000313" key="21">
    <source>
        <dbReference type="EMBL" id="MCG2589013.1"/>
    </source>
</evidence>
<gene>
    <name evidence="19 21" type="primary">murB</name>
    <name evidence="21" type="ORF">L6773_10565</name>
</gene>
<keyword evidence="13 19" id="KW-0573">Peptidoglycan synthesis</keyword>
<dbReference type="InterPro" id="IPR011601">
    <property type="entry name" value="MurB_C"/>
</dbReference>
<evidence type="ECO:0000256" key="19">
    <source>
        <dbReference type="HAMAP-Rule" id="MF_00037"/>
    </source>
</evidence>
<dbReference type="SUPFAM" id="SSF56176">
    <property type="entry name" value="FAD-binding/transporter-associated domain-like"/>
    <property type="match status" value="1"/>
</dbReference>
<evidence type="ECO:0000256" key="12">
    <source>
        <dbReference type="ARBA" id="ARBA00022960"/>
    </source>
</evidence>
<dbReference type="PANTHER" id="PTHR21071:SF4">
    <property type="entry name" value="UDP-N-ACETYLENOLPYRUVOYLGLUCOSAMINE REDUCTASE"/>
    <property type="match status" value="1"/>
</dbReference>
<dbReference type="InterPro" id="IPR016167">
    <property type="entry name" value="FAD-bd_PCMH_sub1"/>
</dbReference>
<dbReference type="GO" id="GO:0008762">
    <property type="term" value="F:UDP-N-acetylmuramate dehydrogenase activity"/>
    <property type="evidence" value="ECO:0007669"/>
    <property type="project" value="UniProtKB-EC"/>
</dbReference>
<evidence type="ECO:0000256" key="18">
    <source>
        <dbReference type="ARBA" id="ARBA00048914"/>
    </source>
</evidence>
<evidence type="ECO:0000256" key="14">
    <source>
        <dbReference type="ARBA" id="ARBA00023002"/>
    </source>
</evidence>
<keyword evidence="14 19" id="KW-0560">Oxidoreductase</keyword>
<dbReference type="InterPro" id="IPR003170">
    <property type="entry name" value="MurB"/>
</dbReference>
<organism evidence="21 22">
    <name type="scientific">Rhodohalobacter sulfatireducens</name>
    <dbReference type="NCBI Taxonomy" id="2911366"/>
    <lineage>
        <taxon>Bacteria</taxon>
        <taxon>Pseudomonadati</taxon>
        <taxon>Balneolota</taxon>
        <taxon>Balneolia</taxon>
        <taxon>Balneolales</taxon>
        <taxon>Balneolaceae</taxon>
        <taxon>Rhodohalobacter</taxon>
    </lineage>
</organism>
<dbReference type="PANTHER" id="PTHR21071">
    <property type="entry name" value="UDP-N-ACETYLENOLPYRUVOYLGLUCOSAMINE REDUCTASE"/>
    <property type="match status" value="1"/>
</dbReference>
<keyword evidence="15 19" id="KW-0131">Cell cycle</keyword>
<dbReference type="InterPro" id="IPR036635">
    <property type="entry name" value="MurB_C_sf"/>
</dbReference>
<name>A0ABS9KDW2_9BACT</name>
<evidence type="ECO:0000256" key="1">
    <source>
        <dbReference type="ARBA" id="ARBA00001974"/>
    </source>
</evidence>
<evidence type="ECO:0000256" key="7">
    <source>
        <dbReference type="ARBA" id="ARBA00022490"/>
    </source>
</evidence>
<comment type="pathway">
    <text evidence="4 19">Cell wall biogenesis; peptidoglycan biosynthesis.</text>
</comment>
<evidence type="ECO:0000256" key="6">
    <source>
        <dbReference type="ARBA" id="ARBA00015188"/>
    </source>
</evidence>
<reference evidence="21" key="1">
    <citation type="submission" date="2022-01" db="EMBL/GenBank/DDBJ databases">
        <authorList>
            <person name="Wang Y."/>
        </authorList>
    </citation>
    <scope>NUCLEOTIDE SEQUENCE</scope>
    <source>
        <strain evidence="21">WB101</strain>
    </source>
</reference>
<comment type="function">
    <text evidence="2 19">Cell wall formation.</text>
</comment>
<evidence type="ECO:0000256" key="15">
    <source>
        <dbReference type="ARBA" id="ARBA00023306"/>
    </source>
</evidence>
<dbReference type="EC" id="1.3.1.98" evidence="5 19"/>
<keyword evidence="11 19" id="KW-0521">NADP</keyword>
<feature type="active site" description="Proton donor" evidence="19">
    <location>
        <position position="244"/>
    </location>
</feature>
<evidence type="ECO:0000256" key="4">
    <source>
        <dbReference type="ARBA" id="ARBA00004752"/>
    </source>
</evidence>
<evidence type="ECO:0000256" key="3">
    <source>
        <dbReference type="ARBA" id="ARBA00004496"/>
    </source>
</evidence>
<dbReference type="Gene3D" id="3.90.78.10">
    <property type="entry name" value="UDP-N-acetylenolpyruvoylglucosamine reductase, C-terminal domain"/>
    <property type="match status" value="1"/>
</dbReference>
<dbReference type="RefSeq" id="WP_237854218.1">
    <property type="nucleotide sequence ID" value="NZ_JAKLWS010000011.1"/>
</dbReference>
<evidence type="ECO:0000313" key="22">
    <source>
        <dbReference type="Proteomes" id="UP001165366"/>
    </source>
</evidence>
<evidence type="ECO:0000256" key="11">
    <source>
        <dbReference type="ARBA" id="ARBA00022857"/>
    </source>
</evidence>
<dbReference type="HAMAP" id="MF_00037">
    <property type="entry name" value="MurB"/>
    <property type="match status" value="1"/>
</dbReference>
<evidence type="ECO:0000256" key="13">
    <source>
        <dbReference type="ARBA" id="ARBA00022984"/>
    </source>
</evidence>
<feature type="active site" evidence="19">
    <location>
        <position position="340"/>
    </location>
</feature>
<dbReference type="EMBL" id="JAKLWS010000011">
    <property type="protein sequence ID" value="MCG2589013.1"/>
    <property type="molecule type" value="Genomic_DNA"/>
</dbReference>
<dbReference type="Gene3D" id="3.30.43.10">
    <property type="entry name" value="Uridine Diphospho-n-acetylenolpyruvylglucosamine Reductase, domain 2"/>
    <property type="match status" value="1"/>
</dbReference>
<evidence type="ECO:0000256" key="10">
    <source>
        <dbReference type="ARBA" id="ARBA00022827"/>
    </source>
</evidence>
<evidence type="ECO:0000256" key="17">
    <source>
        <dbReference type="ARBA" id="ARBA00031026"/>
    </source>
</evidence>
<keyword evidence="8 19" id="KW-0132">Cell division</keyword>